<accession>A0A4U1IWG1</accession>
<sequence length="264" mass="27713">MPTNLETIPKTRRLTLLRLGEQFGSQDTLDQAHQTLAAYEKFAPLLKTSGFGAKHAAELGGARDGLLHAGVGREAAKGKKKVTGEAYVKACSEAATTRIHTRAVLAGVKEDLEASGESEEATATVAAALRQTRSAAKKAEPLAQQLALLGDTLKHPVVAAVAADQGGPEALVEIEASITALRKADQEDVGVRGTPVETETLDLLDGIIVQLVRRARRAAIAASKRLGNPAMAEAFKLDKLYRSKGGSSAEDEGGEDEDGEEVKG</sequence>
<evidence type="ECO:0000256" key="1">
    <source>
        <dbReference type="SAM" id="MobiDB-lite"/>
    </source>
</evidence>
<dbReference type="RefSeq" id="WP_136934298.1">
    <property type="nucleotide sequence ID" value="NZ_SSMQ01000062.1"/>
</dbReference>
<proteinExistence type="predicted"/>
<keyword evidence="3" id="KW-1185">Reference proteome</keyword>
<name>A0A4U1IWG1_9BACT</name>
<reference evidence="2 3" key="1">
    <citation type="submission" date="2019-04" db="EMBL/GenBank/DDBJ databases">
        <authorList>
            <person name="Li Y."/>
            <person name="Wang J."/>
        </authorList>
    </citation>
    <scope>NUCLEOTIDE SEQUENCE [LARGE SCALE GENOMIC DNA]</scope>
    <source>
        <strain evidence="2 3">DSM 14668</strain>
    </source>
</reference>
<dbReference type="AlphaFoldDB" id="A0A4U1IWG1"/>
<feature type="region of interest" description="Disordered" evidence="1">
    <location>
        <begin position="243"/>
        <end position="264"/>
    </location>
</feature>
<evidence type="ECO:0000313" key="3">
    <source>
        <dbReference type="Proteomes" id="UP000309215"/>
    </source>
</evidence>
<organism evidence="2 3">
    <name type="scientific">Polyangium fumosum</name>
    <dbReference type="NCBI Taxonomy" id="889272"/>
    <lineage>
        <taxon>Bacteria</taxon>
        <taxon>Pseudomonadati</taxon>
        <taxon>Myxococcota</taxon>
        <taxon>Polyangia</taxon>
        <taxon>Polyangiales</taxon>
        <taxon>Polyangiaceae</taxon>
        <taxon>Polyangium</taxon>
    </lineage>
</organism>
<gene>
    <name evidence="2" type="ORF">E8A74_39535</name>
</gene>
<comment type="caution">
    <text evidence="2">The sequence shown here is derived from an EMBL/GenBank/DDBJ whole genome shotgun (WGS) entry which is preliminary data.</text>
</comment>
<feature type="compositionally biased region" description="Acidic residues" evidence="1">
    <location>
        <begin position="249"/>
        <end position="264"/>
    </location>
</feature>
<dbReference type="OrthoDB" id="5504595at2"/>
<dbReference type="EMBL" id="SSMQ01000062">
    <property type="protein sequence ID" value="TKC98890.1"/>
    <property type="molecule type" value="Genomic_DNA"/>
</dbReference>
<dbReference type="Proteomes" id="UP000309215">
    <property type="component" value="Unassembled WGS sequence"/>
</dbReference>
<protein>
    <submittedName>
        <fullName evidence="2">Uncharacterized protein</fullName>
    </submittedName>
</protein>
<evidence type="ECO:0000313" key="2">
    <source>
        <dbReference type="EMBL" id="TKC98890.1"/>
    </source>
</evidence>